<name>A0AAV9BGX4_ACOGR</name>
<dbReference type="GO" id="GO:0003700">
    <property type="term" value="F:DNA-binding transcription factor activity"/>
    <property type="evidence" value="ECO:0007669"/>
    <property type="project" value="InterPro"/>
</dbReference>
<sequence>MASSNRHWPSMFKSKPCNHQWQHDINTSSLMSPACQKPPYNSVQPGCEERSPEPKPRWNPRPEQIRILESIFNSGMVNPPRDEIRRIRTRLQEYGQVGDANVFYWFQNRKSRSKHKNRHLQTTTNNRSHSRQTTSAATSSSSSTSSDKSSPDKHPLLPSAAIDVPTNSPTASVNQTNFEQLSAVVEPPFLLQGTAASHSGGYYFSPDYLSNLVQIPEHGLGLCSGLLTELISQGHVESKKEELKMEVVHPGYPVIANASSVFPTTTTTNTTTTTTTALSDLQGGGVGEMGGDRVMVFINDVAFEIGVGPINLREAFGDGAVLLHSSGHPVLTDHLGLTIQPLQHGASYYLV</sequence>
<dbReference type="Proteomes" id="UP001179952">
    <property type="component" value="Unassembled WGS sequence"/>
</dbReference>
<comment type="similarity">
    <text evidence="8">Belongs to the WUS homeobox family.</text>
</comment>
<evidence type="ECO:0000256" key="7">
    <source>
        <dbReference type="ARBA" id="ARBA00023242"/>
    </source>
</evidence>
<evidence type="ECO:0000256" key="8">
    <source>
        <dbReference type="ARBA" id="ARBA00024040"/>
    </source>
</evidence>
<evidence type="ECO:0000256" key="10">
    <source>
        <dbReference type="RuleBase" id="RU000682"/>
    </source>
</evidence>
<evidence type="ECO:0000256" key="6">
    <source>
        <dbReference type="ARBA" id="ARBA00023163"/>
    </source>
</evidence>
<dbReference type="FunFam" id="1.10.10.60:FF:000118">
    <property type="entry name" value="WUSCHEL-related homeobox 11"/>
    <property type="match status" value="1"/>
</dbReference>
<dbReference type="InterPro" id="IPR001356">
    <property type="entry name" value="HD"/>
</dbReference>
<protein>
    <submittedName>
        <fullName evidence="13">WUSCHEL-related homeobox 9</fullName>
    </submittedName>
</protein>
<keyword evidence="7 9" id="KW-0539">Nucleus</keyword>
<accession>A0AAV9BGX4</accession>
<evidence type="ECO:0000256" key="11">
    <source>
        <dbReference type="SAM" id="MobiDB-lite"/>
    </source>
</evidence>
<dbReference type="AlphaFoldDB" id="A0AAV9BGX4"/>
<dbReference type="PANTHER" id="PTHR47288:SF1">
    <property type="entry name" value="WUSCHEL-RELATED HOMEOBOX 9"/>
    <property type="match status" value="1"/>
</dbReference>
<dbReference type="PANTHER" id="PTHR47288">
    <property type="entry name" value="WUSCHEL-RELATED HOMEOBOX 9"/>
    <property type="match status" value="1"/>
</dbReference>
<dbReference type="CDD" id="cd00086">
    <property type="entry name" value="homeodomain"/>
    <property type="match status" value="1"/>
</dbReference>
<keyword evidence="6" id="KW-0804">Transcription</keyword>
<evidence type="ECO:0000256" key="5">
    <source>
        <dbReference type="ARBA" id="ARBA00023155"/>
    </source>
</evidence>
<keyword evidence="2" id="KW-0217">Developmental protein</keyword>
<evidence type="ECO:0000256" key="9">
    <source>
        <dbReference type="PROSITE-ProRule" id="PRU00108"/>
    </source>
</evidence>
<evidence type="ECO:0000256" key="4">
    <source>
        <dbReference type="ARBA" id="ARBA00023125"/>
    </source>
</evidence>
<dbReference type="SUPFAM" id="SSF46689">
    <property type="entry name" value="Homeodomain-like"/>
    <property type="match status" value="1"/>
</dbReference>
<dbReference type="GO" id="GO:1905393">
    <property type="term" value="P:plant organ formation"/>
    <property type="evidence" value="ECO:0007669"/>
    <property type="project" value="UniProtKB-ARBA"/>
</dbReference>
<dbReference type="GO" id="GO:0005634">
    <property type="term" value="C:nucleus"/>
    <property type="evidence" value="ECO:0007669"/>
    <property type="project" value="UniProtKB-SubCell"/>
</dbReference>
<feature type="region of interest" description="Disordered" evidence="11">
    <location>
        <begin position="113"/>
        <end position="172"/>
    </location>
</feature>
<proteinExistence type="inferred from homology"/>
<keyword evidence="14" id="KW-1185">Reference proteome</keyword>
<evidence type="ECO:0000256" key="3">
    <source>
        <dbReference type="ARBA" id="ARBA00023015"/>
    </source>
</evidence>
<dbReference type="GO" id="GO:0003677">
    <property type="term" value="F:DNA binding"/>
    <property type="evidence" value="ECO:0007669"/>
    <property type="project" value="UniProtKB-UniRule"/>
</dbReference>
<comment type="subcellular location">
    <subcellularLocation>
        <location evidence="1 9 10">Nucleus</location>
    </subcellularLocation>
</comment>
<organism evidence="13 14">
    <name type="scientific">Acorus gramineus</name>
    <name type="common">Dwarf sweet flag</name>
    <dbReference type="NCBI Taxonomy" id="55184"/>
    <lineage>
        <taxon>Eukaryota</taxon>
        <taxon>Viridiplantae</taxon>
        <taxon>Streptophyta</taxon>
        <taxon>Embryophyta</taxon>
        <taxon>Tracheophyta</taxon>
        <taxon>Spermatophyta</taxon>
        <taxon>Magnoliopsida</taxon>
        <taxon>Liliopsida</taxon>
        <taxon>Acoraceae</taxon>
        <taxon>Acorus</taxon>
    </lineage>
</organism>
<dbReference type="GO" id="GO:0050793">
    <property type="term" value="P:regulation of developmental process"/>
    <property type="evidence" value="ECO:0007669"/>
    <property type="project" value="InterPro"/>
</dbReference>
<evidence type="ECO:0000256" key="2">
    <source>
        <dbReference type="ARBA" id="ARBA00022473"/>
    </source>
</evidence>
<comment type="caution">
    <text evidence="13">The sequence shown here is derived from an EMBL/GenBank/DDBJ whole genome shotgun (WGS) entry which is preliminary data.</text>
</comment>
<keyword evidence="3" id="KW-0805">Transcription regulation</keyword>
<evidence type="ECO:0000313" key="13">
    <source>
        <dbReference type="EMBL" id="KAK1275835.1"/>
    </source>
</evidence>
<feature type="DNA-binding region" description="Homeobox" evidence="9">
    <location>
        <begin position="53"/>
        <end position="117"/>
    </location>
</feature>
<dbReference type="InterPro" id="IPR044557">
    <property type="entry name" value="WOX8/9-like"/>
</dbReference>
<gene>
    <name evidence="13" type="ORF">QJS04_geneDACA010962</name>
</gene>
<dbReference type="PROSITE" id="PS50071">
    <property type="entry name" value="HOMEOBOX_2"/>
    <property type="match status" value="1"/>
</dbReference>
<dbReference type="Gene3D" id="1.10.10.60">
    <property type="entry name" value="Homeodomain-like"/>
    <property type="match status" value="1"/>
</dbReference>
<reference evidence="13" key="1">
    <citation type="journal article" date="2023" name="Nat. Commun.">
        <title>Diploid and tetraploid genomes of Acorus and the evolution of monocots.</title>
        <authorList>
            <person name="Ma L."/>
            <person name="Liu K.W."/>
            <person name="Li Z."/>
            <person name="Hsiao Y.Y."/>
            <person name="Qi Y."/>
            <person name="Fu T."/>
            <person name="Tang G.D."/>
            <person name="Zhang D."/>
            <person name="Sun W.H."/>
            <person name="Liu D.K."/>
            <person name="Li Y."/>
            <person name="Chen G.Z."/>
            <person name="Liu X.D."/>
            <person name="Liao X.Y."/>
            <person name="Jiang Y.T."/>
            <person name="Yu X."/>
            <person name="Hao Y."/>
            <person name="Huang J."/>
            <person name="Zhao X.W."/>
            <person name="Ke S."/>
            <person name="Chen Y.Y."/>
            <person name="Wu W.L."/>
            <person name="Hsu J.L."/>
            <person name="Lin Y.F."/>
            <person name="Huang M.D."/>
            <person name="Li C.Y."/>
            <person name="Huang L."/>
            <person name="Wang Z.W."/>
            <person name="Zhao X."/>
            <person name="Zhong W.Y."/>
            <person name="Peng D.H."/>
            <person name="Ahmad S."/>
            <person name="Lan S."/>
            <person name="Zhang J.S."/>
            <person name="Tsai W.C."/>
            <person name="Van de Peer Y."/>
            <person name="Liu Z.J."/>
        </authorList>
    </citation>
    <scope>NUCLEOTIDE SEQUENCE</scope>
    <source>
        <strain evidence="13">SCP</strain>
    </source>
</reference>
<feature type="compositionally biased region" description="Low complexity" evidence="11">
    <location>
        <begin position="131"/>
        <end position="148"/>
    </location>
</feature>
<feature type="region of interest" description="Disordered" evidence="11">
    <location>
        <begin position="32"/>
        <end position="62"/>
    </location>
</feature>
<dbReference type="InterPro" id="IPR009057">
    <property type="entry name" value="Homeodomain-like_sf"/>
</dbReference>
<dbReference type="Pfam" id="PF00046">
    <property type="entry name" value="Homeodomain"/>
    <property type="match status" value="1"/>
</dbReference>
<evidence type="ECO:0000259" key="12">
    <source>
        <dbReference type="PROSITE" id="PS50071"/>
    </source>
</evidence>
<keyword evidence="5 9" id="KW-0371">Homeobox</keyword>
<dbReference type="EMBL" id="JAUJYN010000003">
    <property type="protein sequence ID" value="KAK1275835.1"/>
    <property type="molecule type" value="Genomic_DNA"/>
</dbReference>
<dbReference type="SMART" id="SM00389">
    <property type="entry name" value="HOX"/>
    <property type="match status" value="1"/>
</dbReference>
<dbReference type="GO" id="GO:0048731">
    <property type="term" value="P:system development"/>
    <property type="evidence" value="ECO:0007669"/>
    <property type="project" value="UniProtKB-ARBA"/>
</dbReference>
<evidence type="ECO:0000313" key="14">
    <source>
        <dbReference type="Proteomes" id="UP001179952"/>
    </source>
</evidence>
<feature type="domain" description="Homeobox" evidence="12">
    <location>
        <begin position="51"/>
        <end position="116"/>
    </location>
</feature>
<feature type="compositionally biased region" description="Basic and acidic residues" evidence="11">
    <location>
        <begin position="47"/>
        <end position="56"/>
    </location>
</feature>
<reference evidence="13" key="2">
    <citation type="submission" date="2023-06" db="EMBL/GenBank/DDBJ databases">
        <authorList>
            <person name="Ma L."/>
            <person name="Liu K.-W."/>
            <person name="Li Z."/>
            <person name="Hsiao Y.-Y."/>
            <person name="Qi Y."/>
            <person name="Fu T."/>
            <person name="Tang G."/>
            <person name="Zhang D."/>
            <person name="Sun W.-H."/>
            <person name="Liu D.-K."/>
            <person name="Li Y."/>
            <person name="Chen G.-Z."/>
            <person name="Liu X.-D."/>
            <person name="Liao X.-Y."/>
            <person name="Jiang Y.-T."/>
            <person name="Yu X."/>
            <person name="Hao Y."/>
            <person name="Huang J."/>
            <person name="Zhao X.-W."/>
            <person name="Ke S."/>
            <person name="Chen Y.-Y."/>
            <person name="Wu W.-L."/>
            <person name="Hsu J.-L."/>
            <person name="Lin Y.-F."/>
            <person name="Huang M.-D."/>
            <person name="Li C.-Y."/>
            <person name="Huang L."/>
            <person name="Wang Z.-W."/>
            <person name="Zhao X."/>
            <person name="Zhong W.-Y."/>
            <person name="Peng D.-H."/>
            <person name="Ahmad S."/>
            <person name="Lan S."/>
            <person name="Zhang J.-S."/>
            <person name="Tsai W.-C."/>
            <person name="Van De Peer Y."/>
            <person name="Liu Z.-J."/>
        </authorList>
    </citation>
    <scope>NUCLEOTIDE SEQUENCE</scope>
    <source>
        <strain evidence="13">SCP</strain>
        <tissue evidence="13">Leaves</tissue>
    </source>
</reference>
<evidence type="ECO:0000256" key="1">
    <source>
        <dbReference type="ARBA" id="ARBA00004123"/>
    </source>
</evidence>
<keyword evidence="4 9" id="KW-0238">DNA-binding</keyword>